<dbReference type="AlphaFoldDB" id="A0A8I0ZR55"/>
<dbReference type="InterPro" id="IPR014710">
    <property type="entry name" value="RmlC-like_jellyroll"/>
</dbReference>
<dbReference type="Gene3D" id="2.60.120.10">
    <property type="entry name" value="Jelly Rolls"/>
    <property type="match status" value="1"/>
</dbReference>
<comment type="caution">
    <text evidence="3">The sequence shown here is derived from an EMBL/GenBank/DDBJ whole genome shotgun (WGS) entry which is preliminary data.</text>
</comment>
<dbReference type="GO" id="GO:0003677">
    <property type="term" value="F:DNA binding"/>
    <property type="evidence" value="ECO:0007669"/>
    <property type="project" value="UniProtKB-KW"/>
</dbReference>
<dbReference type="Proteomes" id="UP000627573">
    <property type="component" value="Unassembled WGS sequence"/>
</dbReference>
<evidence type="ECO:0000313" key="3">
    <source>
        <dbReference type="EMBL" id="MBH5144304.1"/>
    </source>
</evidence>
<dbReference type="PANTHER" id="PTHR46797:SF1">
    <property type="entry name" value="METHYLPHOSPHONATE SYNTHASE"/>
    <property type="match status" value="1"/>
</dbReference>
<evidence type="ECO:0000259" key="2">
    <source>
        <dbReference type="PROSITE" id="PS50943"/>
    </source>
</evidence>
<organism evidence="3 4">
    <name type="scientific">Rhodococcus erythropolis</name>
    <name type="common">Arthrobacter picolinophilus</name>
    <dbReference type="NCBI Taxonomy" id="1833"/>
    <lineage>
        <taxon>Bacteria</taxon>
        <taxon>Bacillati</taxon>
        <taxon>Actinomycetota</taxon>
        <taxon>Actinomycetes</taxon>
        <taxon>Mycobacteriales</taxon>
        <taxon>Nocardiaceae</taxon>
        <taxon>Rhodococcus</taxon>
        <taxon>Rhodococcus erythropolis group</taxon>
    </lineage>
</organism>
<protein>
    <submittedName>
        <fullName evidence="3">Helix-turn-helix transcriptional regulator</fullName>
    </submittedName>
</protein>
<accession>A0A8I0ZR55</accession>
<feature type="domain" description="HTH cro/C1-type" evidence="2">
    <location>
        <begin position="10"/>
        <end position="64"/>
    </location>
</feature>
<dbReference type="SMART" id="SM00530">
    <property type="entry name" value="HTH_XRE"/>
    <property type="match status" value="1"/>
</dbReference>
<gene>
    <name evidence="3" type="ORF">I3517_16940</name>
</gene>
<evidence type="ECO:0000256" key="1">
    <source>
        <dbReference type="ARBA" id="ARBA00023125"/>
    </source>
</evidence>
<dbReference type="InterPro" id="IPR013096">
    <property type="entry name" value="Cupin_2"/>
</dbReference>
<keyword evidence="1" id="KW-0238">DNA-binding</keyword>
<dbReference type="CDD" id="cd00093">
    <property type="entry name" value="HTH_XRE"/>
    <property type="match status" value="1"/>
</dbReference>
<dbReference type="Pfam" id="PF07883">
    <property type="entry name" value="Cupin_2"/>
    <property type="match status" value="1"/>
</dbReference>
<proteinExistence type="predicted"/>
<dbReference type="InterPro" id="IPR050807">
    <property type="entry name" value="TransReg_Diox_bact_type"/>
</dbReference>
<keyword evidence="4" id="KW-1185">Reference proteome</keyword>
<dbReference type="RefSeq" id="WP_064445073.1">
    <property type="nucleotide sequence ID" value="NZ_JAECSB010000057.1"/>
</dbReference>
<reference evidence="3 4" key="1">
    <citation type="submission" date="2020-12" db="EMBL/GenBank/DDBJ databases">
        <title>Draft genome sequence of furan degrading bacterial strain FUR100.</title>
        <authorList>
            <person name="Woiski C."/>
        </authorList>
    </citation>
    <scope>NUCLEOTIDE SEQUENCE [LARGE SCALE GENOMIC DNA]</scope>
    <source>
        <strain evidence="3 4">FUR100</strain>
    </source>
</reference>
<dbReference type="InterPro" id="IPR010982">
    <property type="entry name" value="Lambda_DNA-bd_dom_sf"/>
</dbReference>
<dbReference type="EMBL" id="JAECSB010000057">
    <property type="protein sequence ID" value="MBH5144304.1"/>
    <property type="molecule type" value="Genomic_DNA"/>
</dbReference>
<sequence length="180" mass="19546">MLARSLGASIREARKSAGITVTGLAEKTELSQPFVSQIENGHTTPSVLNLHRIAKALGTTAHELLERGARAPIKVVRAVDSRSYNLSPSAVLRFCIGGTRLMDCNEVTAEAHSQADSATAHEGEEFVYVIEGEIRLTIDGGDYTLGPGDTAYYAATIPHRWFNDTDRRARFLFVGTPPSF</sequence>
<dbReference type="PANTHER" id="PTHR46797">
    <property type="entry name" value="HTH-TYPE TRANSCRIPTIONAL REGULATOR"/>
    <property type="match status" value="1"/>
</dbReference>
<name>A0A8I0ZR55_RHOER</name>
<dbReference type="InterPro" id="IPR001387">
    <property type="entry name" value="Cro/C1-type_HTH"/>
</dbReference>
<dbReference type="SUPFAM" id="SSF47413">
    <property type="entry name" value="lambda repressor-like DNA-binding domains"/>
    <property type="match status" value="1"/>
</dbReference>
<dbReference type="GO" id="GO:0005829">
    <property type="term" value="C:cytosol"/>
    <property type="evidence" value="ECO:0007669"/>
    <property type="project" value="TreeGrafter"/>
</dbReference>
<dbReference type="Gene3D" id="1.10.260.40">
    <property type="entry name" value="lambda repressor-like DNA-binding domains"/>
    <property type="match status" value="1"/>
</dbReference>
<dbReference type="Pfam" id="PF01381">
    <property type="entry name" value="HTH_3"/>
    <property type="match status" value="1"/>
</dbReference>
<dbReference type="GO" id="GO:0003700">
    <property type="term" value="F:DNA-binding transcription factor activity"/>
    <property type="evidence" value="ECO:0007669"/>
    <property type="project" value="TreeGrafter"/>
</dbReference>
<dbReference type="InterPro" id="IPR011051">
    <property type="entry name" value="RmlC_Cupin_sf"/>
</dbReference>
<evidence type="ECO:0000313" key="4">
    <source>
        <dbReference type="Proteomes" id="UP000627573"/>
    </source>
</evidence>
<dbReference type="PROSITE" id="PS50943">
    <property type="entry name" value="HTH_CROC1"/>
    <property type="match status" value="1"/>
</dbReference>
<dbReference type="CDD" id="cd02209">
    <property type="entry name" value="cupin_XRE_C"/>
    <property type="match status" value="1"/>
</dbReference>
<dbReference type="SUPFAM" id="SSF51182">
    <property type="entry name" value="RmlC-like cupins"/>
    <property type="match status" value="1"/>
</dbReference>